<reference evidence="9 10" key="1">
    <citation type="submission" date="2024-06" db="EMBL/GenBank/DDBJ databases">
        <title>Genomic Encyclopedia of Type Strains, Phase IV (KMG-IV): sequencing the most valuable type-strain genomes for metagenomic binning, comparative biology and taxonomic classification.</title>
        <authorList>
            <person name="Goeker M."/>
        </authorList>
    </citation>
    <scope>NUCLEOTIDE SEQUENCE [LARGE SCALE GENOMIC DNA]</scope>
    <source>
        <strain evidence="9 10">DSM 100124</strain>
    </source>
</reference>
<keyword evidence="10" id="KW-1185">Reference proteome</keyword>
<keyword evidence="3" id="KW-1003">Cell membrane</keyword>
<evidence type="ECO:0000256" key="5">
    <source>
        <dbReference type="ARBA" id="ARBA00022989"/>
    </source>
</evidence>
<dbReference type="Pfam" id="PF00528">
    <property type="entry name" value="BPD_transp_1"/>
    <property type="match status" value="1"/>
</dbReference>
<keyword evidence="4 7" id="KW-0812">Transmembrane</keyword>
<feature type="transmembrane region" description="Helical" evidence="7">
    <location>
        <begin position="99"/>
        <end position="120"/>
    </location>
</feature>
<organism evidence="9 10">
    <name type="scientific">Fictibacillus halophilus</name>
    <dbReference type="NCBI Taxonomy" id="1610490"/>
    <lineage>
        <taxon>Bacteria</taxon>
        <taxon>Bacillati</taxon>
        <taxon>Bacillota</taxon>
        <taxon>Bacilli</taxon>
        <taxon>Bacillales</taxon>
        <taxon>Fictibacillaceae</taxon>
        <taxon>Fictibacillus</taxon>
    </lineage>
</organism>
<keyword evidence="6 7" id="KW-0472">Membrane</keyword>
<accession>A0ABV2LEC7</accession>
<dbReference type="PANTHER" id="PTHR30193">
    <property type="entry name" value="ABC TRANSPORTER PERMEASE PROTEIN"/>
    <property type="match status" value="1"/>
</dbReference>
<evidence type="ECO:0000256" key="4">
    <source>
        <dbReference type="ARBA" id="ARBA00022692"/>
    </source>
</evidence>
<sequence>MKESKLAYNTDVGMPPQNHSKTSFSKRLILNFKKHAIVYVFLIPILIHFAIFYLYPIGFSLYITFMKWSIIGEAEFVGLQNWINIFSDELAWKAIRNTVLFSLYFIVPTMALGLALALLINQGNKGSAVFKGVFFLPVVTSFVVISAIWAWLFRGTEDGLVNVLLQSVGIETQLFLSSSAQALIVLAGLSIFKVCGSTMIYYYAGLQSIPEEYYEAARIDGANRWKIFWKITFPLLLPIHFYVAIITSIGSFQIFDSAFLLTSGGPNYSTTTIVYYLYHQGFTSLRLGYASVLAYVLFFIIFGLSLIQKRYFGREVDYK</sequence>
<feature type="transmembrane region" description="Helical" evidence="7">
    <location>
        <begin position="233"/>
        <end position="255"/>
    </location>
</feature>
<feature type="transmembrane region" description="Helical" evidence="7">
    <location>
        <begin position="287"/>
        <end position="307"/>
    </location>
</feature>
<comment type="similarity">
    <text evidence="7">Belongs to the binding-protein-dependent transport system permease family.</text>
</comment>
<dbReference type="CDD" id="cd06261">
    <property type="entry name" value="TM_PBP2"/>
    <property type="match status" value="1"/>
</dbReference>
<dbReference type="InterPro" id="IPR051393">
    <property type="entry name" value="ABC_transporter_permease"/>
</dbReference>
<evidence type="ECO:0000256" key="2">
    <source>
        <dbReference type="ARBA" id="ARBA00022448"/>
    </source>
</evidence>
<evidence type="ECO:0000256" key="1">
    <source>
        <dbReference type="ARBA" id="ARBA00004651"/>
    </source>
</evidence>
<evidence type="ECO:0000256" key="6">
    <source>
        <dbReference type="ARBA" id="ARBA00023136"/>
    </source>
</evidence>
<keyword evidence="5 7" id="KW-1133">Transmembrane helix</keyword>
<name>A0ABV2LEC7_9BACL</name>
<dbReference type="InterPro" id="IPR000515">
    <property type="entry name" value="MetI-like"/>
</dbReference>
<dbReference type="InterPro" id="IPR035906">
    <property type="entry name" value="MetI-like_sf"/>
</dbReference>
<feature type="transmembrane region" description="Helical" evidence="7">
    <location>
        <begin position="36"/>
        <end position="55"/>
    </location>
</feature>
<evidence type="ECO:0000256" key="7">
    <source>
        <dbReference type="RuleBase" id="RU363032"/>
    </source>
</evidence>
<dbReference type="PANTHER" id="PTHR30193:SF37">
    <property type="entry name" value="INNER MEMBRANE ABC TRANSPORTER PERMEASE PROTEIN YCJO"/>
    <property type="match status" value="1"/>
</dbReference>
<feature type="transmembrane region" description="Helical" evidence="7">
    <location>
        <begin position="132"/>
        <end position="152"/>
    </location>
</feature>
<dbReference type="PROSITE" id="PS50928">
    <property type="entry name" value="ABC_TM1"/>
    <property type="match status" value="1"/>
</dbReference>
<comment type="subcellular location">
    <subcellularLocation>
        <location evidence="1 7">Cell membrane</location>
        <topology evidence="1 7">Multi-pass membrane protein</topology>
    </subcellularLocation>
</comment>
<evidence type="ECO:0000259" key="8">
    <source>
        <dbReference type="PROSITE" id="PS50928"/>
    </source>
</evidence>
<protein>
    <submittedName>
        <fullName evidence="9">ABC-type sugar transport system permease subunit</fullName>
    </submittedName>
</protein>
<keyword evidence="9" id="KW-0762">Sugar transport</keyword>
<comment type="caution">
    <text evidence="9">The sequence shown here is derived from an EMBL/GenBank/DDBJ whole genome shotgun (WGS) entry which is preliminary data.</text>
</comment>
<evidence type="ECO:0000256" key="3">
    <source>
        <dbReference type="ARBA" id="ARBA00022475"/>
    </source>
</evidence>
<gene>
    <name evidence="9" type="ORF">ABID52_000521</name>
</gene>
<dbReference type="SUPFAM" id="SSF161098">
    <property type="entry name" value="MetI-like"/>
    <property type="match status" value="1"/>
</dbReference>
<dbReference type="Gene3D" id="1.10.3720.10">
    <property type="entry name" value="MetI-like"/>
    <property type="match status" value="1"/>
</dbReference>
<keyword evidence="2 7" id="KW-0813">Transport</keyword>
<evidence type="ECO:0000313" key="9">
    <source>
        <dbReference type="EMBL" id="MET3726940.1"/>
    </source>
</evidence>
<feature type="domain" description="ABC transmembrane type-1" evidence="8">
    <location>
        <begin position="95"/>
        <end position="308"/>
    </location>
</feature>
<dbReference type="Proteomes" id="UP001549097">
    <property type="component" value="Unassembled WGS sequence"/>
</dbReference>
<evidence type="ECO:0000313" key="10">
    <source>
        <dbReference type="Proteomes" id="UP001549097"/>
    </source>
</evidence>
<proteinExistence type="inferred from homology"/>
<dbReference type="EMBL" id="JBEPMP010000001">
    <property type="protein sequence ID" value="MET3726940.1"/>
    <property type="molecule type" value="Genomic_DNA"/>
</dbReference>